<keyword evidence="8" id="KW-1185">Reference proteome</keyword>
<dbReference type="OrthoDB" id="39175at2759"/>
<evidence type="ECO:0000256" key="5">
    <source>
        <dbReference type="ARBA" id="ARBA00023242"/>
    </source>
</evidence>
<dbReference type="CDD" id="cd12148">
    <property type="entry name" value="fungal_TF_MHR"/>
    <property type="match status" value="1"/>
</dbReference>
<name>A0A0C3QDD6_9AGAM</name>
<dbReference type="InterPro" id="IPR050815">
    <property type="entry name" value="TF_fung"/>
</dbReference>
<dbReference type="STRING" id="1051891.A0A0C3QDD6"/>
<dbReference type="Proteomes" id="UP000054248">
    <property type="component" value="Unassembled WGS sequence"/>
</dbReference>
<accession>A0A0C3QDD6</accession>
<evidence type="ECO:0000313" key="7">
    <source>
        <dbReference type="EMBL" id="KIO22769.1"/>
    </source>
</evidence>
<evidence type="ECO:0000256" key="2">
    <source>
        <dbReference type="ARBA" id="ARBA00022723"/>
    </source>
</evidence>
<keyword evidence="4" id="KW-0804">Transcription</keyword>
<evidence type="ECO:0008006" key="9">
    <source>
        <dbReference type="Google" id="ProtNLM"/>
    </source>
</evidence>
<gene>
    <name evidence="7" type="ORF">M407DRAFT_115852</name>
</gene>
<evidence type="ECO:0000256" key="4">
    <source>
        <dbReference type="ARBA" id="ARBA00023163"/>
    </source>
</evidence>
<keyword evidence="2" id="KW-0479">Metal-binding</keyword>
<dbReference type="PANTHER" id="PTHR47338:SF29">
    <property type="entry name" value="ZN(2)-C6 FUNGAL-TYPE DOMAIN-CONTAINING PROTEIN"/>
    <property type="match status" value="1"/>
</dbReference>
<reference evidence="7 8" key="1">
    <citation type="submission" date="2014-04" db="EMBL/GenBank/DDBJ databases">
        <authorList>
            <consortium name="DOE Joint Genome Institute"/>
            <person name="Kuo A."/>
            <person name="Girlanda M."/>
            <person name="Perotto S."/>
            <person name="Kohler A."/>
            <person name="Nagy L.G."/>
            <person name="Floudas D."/>
            <person name="Copeland A."/>
            <person name="Barry K.W."/>
            <person name="Cichocki N."/>
            <person name="Veneault-Fourrey C."/>
            <person name="LaButti K."/>
            <person name="Lindquist E.A."/>
            <person name="Lipzen A."/>
            <person name="Lundell T."/>
            <person name="Morin E."/>
            <person name="Murat C."/>
            <person name="Sun H."/>
            <person name="Tunlid A."/>
            <person name="Henrissat B."/>
            <person name="Grigoriev I.V."/>
            <person name="Hibbett D.S."/>
            <person name="Martin F."/>
            <person name="Nordberg H.P."/>
            <person name="Cantor M.N."/>
            <person name="Hua S.X."/>
        </authorList>
    </citation>
    <scope>NUCLEOTIDE SEQUENCE [LARGE SCALE GENOMIC DNA]</scope>
    <source>
        <strain evidence="7 8">MUT 4182</strain>
    </source>
</reference>
<dbReference type="AlphaFoldDB" id="A0A0C3QDD6"/>
<comment type="subcellular location">
    <subcellularLocation>
        <location evidence="1">Nucleus</location>
    </subcellularLocation>
</comment>
<dbReference type="GO" id="GO:0000981">
    <property type="term" value="F:DNA-binding transcription factor activity, RNA polymerase II-specific"/>
    <property type="evidence" value="ECO:0007669"/>
    <property type="project" value="InterPro"/>
</dbReference>
<dbReference type="EMBL" id="KN823101">
    <property type="protein sequence ID" value="KIO22769.1"/>
    <property type="molecule type" value="Genomic_DNA"/>
</dbReference>
<sequence>MLFTHPTLTTDSWTLYIKASVLISRVRSFNSRFRISVVTRGSGISALSHESPAESEEFHHLDQTIAAFTRNIPRALRDPVGTAVDPLLYTAHLLPHVAMIQLYDPHAKPESPNDHSTVQMLAATRAILDLIYKLCGTTYDLLYMDHSCSVAWFLAGAAIIRFLKAKIAAKDDDEVARLEQELGIVKFMLRNLGDRTIIGHRQVNVLQGLYNVEIRGHGRKAATAPSATDQRAETDNLIFGNMK</sequence>
<dbReference type="GO" id="GO:0046872">
    <property type="term" value="F:metal ion binding"/>
    <property type="evidence" value="ECO:0007669"/>
    <property type="project" value="UniProtKB-KW"/>
</dbReference>
<organism evidence="7 8">
    <name type="scientific">Tulasnella calospora MUT 4182</name>
    <dbReference type="NCBI Taxonomy" id="1051891"/>
    <lineage>
        <taxon>Eukaryota</taxon>
        <taxon>Fungi</taxon>
        <taxon>Dikarya</taxon>
        <taxon>Basidiomycota</taxon>
        <taxon>Agaricomycotina</taxon>
        <taxon>Agaricomycetes</taxon>
        <taxon>Cantharellales</taxon>
        <taxon>Tulasnellaceae</taxon>
        <taxon>Tulasnella</taxon>
    </lineage>
</organism>
<dbReference type="PANTHER" id="PTHR47338">
    <property type="entry name" value="ZN(II)2CYS6 TRANSCRIPTION FACTOR (EUROFUNG)-RELATED"/>
    <property type="match status" value="1"/>
</dbReference>
<keyword evidence="3" id="KW-0805">Transcription regulation</keyword>
<feature type="region of interest" description="Disordered" evidence="6">
    <location>
        <begin position="221"/>
        <end position="243"/>
    </location>
</feature>
<evidence type="ECO:0000256" key="6">
    <source>
        <dbReference type="SAM" id="MobiDB-lite"/>
    </source>
</evidence>
<evidence type="ECO:0000313" key="8">
    <source>
        <dbReference type="Proteomes" id="UP000054248"/>
    </source>
</evidence>
<dbReference type="GO" id="GO:0005634">
    <property type="term" value="C:nucleus"/>
    <property type="evidence" value="ECO:0007669"/>
    <property type="project" value="UniProtKB-SubCell"/>
</dbReference>
<keyword evidence="5" id="KW-0539">Nucleus</keyword>
<dbReference type="HOGENOM" id="CLU_099962_0_0_1"/>
<reference evidence="8" key="2">
    <citation type="submission" date="2015-01" db="EMBL/GenBank/DDBJ databases">
        <title>Evolutionary Origins and Diversification of the Mycorrhizal Mutualists.</title>
        <authorList>
            <consortium name="DOE Joint Genome Institute"/>
            <consortium name="Mycorrhizal Genomics Consortium"/>
            <person name="Kohler A."/>
            <person name="Kuo A."/>
            <person name="Nagy L.G."/>
            <person name="Floudas D."/>
            <person name="Copeland A."/>
            <person name="Barry K.W."/>
            <person name="Cichocki N."/>
            <person name="Veneault-Fourrey C."/>
            <person name="LaButti K."/>
            <person name="Lindquist E.A."/>
            <person name="Lipzen A."/>
            <person name="Lundell T."/>
            <person name="Morin E."/>
            <person name="Murat C."/>
            <person name="Riley R."/>
            <person name="Ohm R."/>
            <person name="Sun H."/>
            <person name="Tunlid A."/>
            <person name="Henrissat B."/>
            <person name="Grigoriev I.V."/>
            <person name="Hibbett D.S."/>
            <person name="Martin F."/>
        </authorList>
    </citation>
    <scope>NUCLEOTIDE SEQUENCE [LARGE SCALE GENOMIC DNA]</scope>
    <source>
        <strain evidence="8">MUT 4182</strain>
    </source>
</reference>
<proteinExistence type="predicted"/>
<evidence type="ECO:0000256" key="3">
    <source>
        <dbReference type="ARBA" id="ARBA00023015"/>
    </source>
</evidence>
<evidence type="ECO:0000256" key="1">
    <source>
        <dbReference type="ARBA" id="ARBA00004123"/>
    </source>
</evidence>
<protein>
    <recommendedName>
        <fullName evidence="9">Transcription factor domain-containing protein</fullName>
    </recommendedName>
</protein>